<gene>
    <name evidence="1" type="ORF">GCM10011594_30680</name>
</gene>
<organism evidence="1 2">
    <name type="scientific">Nakamurella endophytica</name>
    <dbReference type="NCBI Taxonomy" id="1748367"/>
    <lineage>
        <taxon>Bacteria</taxon>
        <taxon>Bacillati</taxon>
        <taxon>Actinomycetota</taxon>
        <taxon>Actinomycetes</taxon>
        <taxon>Nakamurellales</taxon>
        <taxon>Nakamurellaceae</taxon>
        <taxon>Nakamurella</taxon>
    </lineage>
</organism>
<reference evidence="1" key="2">
    <citation type="submission" date="2020-09" db="EMBL/GenBank/DDBJ databases">
        <authorList>
            <person name="Sun Q."/>
            <person name="Zhou Y."/>
        </authorList>
    </citation>
    <scope>NUCLEOTIDE SEQUENCE</scope>
    <source>
        <strain evidence="1">CGMCC 4.7308</strain>
    </source>
</reference>
<dbReference type="InterPro" id="IPR036689">
    <property type="entry name" value="ESAT-6-like_sf"/>
</dbReference>
<dbReference type="Proteomes" id="UP000655208">
    <property type="component" value="Unassembled WGS sequence"/>
</dbReference>
<keyword evidence="2" id="KW-1185">Reference proteome</keyword>
<dbReference type="SUPFAM" id="SSF140453">
    <property type="entry name" value="EsxAB dimer-like"/>
    <property type="match status" value="1"/>
</dbReference>
<reference evidence="1" key="1">
    <citation type="journal article" date="2014" name="Int. J. Syst. Evol. Microbiol.">
        <title>Complete genome sequence of Corynebacterium casei LMG S-19264T (=DSM 44701T), isolated from a smear-ripened cheese.</title>
        <authorList>
            <consortium name="US DOE Joint Genome Institute (JGI-PGF)"/>
            <person name="Walter F."/>
            <person name="Albersmeier A."/>
            <person name="Kalinowski J."/>
            <person name="Ruckert C."/>
        </authorList>
    </citation>
    <scope>NUCLEOTIDE SEQUENCE</scope>
    <source>
        <strain evidence="1">CGMCC 4.7308</strain>
    </source>
</reference>
<dbReference type="Pfam" id="PF06013">
    <property type="entry name" value="WXG100"/>
    <property type="match status" value="1"/>
</dbReference>
<dbReference type="Gene3D" id="1.10.287.1060">
    <property type="entry name" value="ESAT-6-like"/>
    <property type="match status" value="1"/>
</dbReference>
<dbReference type="InterPro" id="IPR010310">
    <property type="entry name" value="T7SS_ESAT-6-like"/>
</dbReference>
<proteinExistence type="predicted"/>
<name>A0A917T327_9ACTN</name>
<evidence type="ECO:0000313" key="2">
    <source>
        <dbReference type="Proteomes" id="UP000655208"/>
    </source>
</evidence>
<comment type="caution">
    <text evidence="1">The sequence shown here is derived from an EMBL/GenBank/DDBJ whole genome shotgun (WGS) entry which is preliminary data.</text>
</comment>
<evidence type="ECO:0008006" key="3">
    <source>
        <dbReference type="Google" id="ProtNLM"/>
    </source>
</evidence>
<protein>
    <recommendedName>
        <fullName evidence="3">ESAT-6-like protein</fullName>
    </recommendedName>
</protein>
<evidence type="ECO:0000313" key="1">
    <source>
        <dbReference type="EMBL" id="GGM08628.1"/>
    </source>
</evidence>
<dbReference type="RefSeq" id="WP_188943003.1">
    <property type="nucleotide sequence ID" value="NZ_BMNA01000006.1"/>
</dbReference>
<dbReference type="EMBL" id="BMNA01000006">
    <property type="protein sequence ID" value="GGM08628.1"/>
    <property type="molecule type" value="Genomic_DNA"/>
</dbReference>
<dbReference type="AlphaFoldDB" id="A0A917T327"/>
<accession>A0A917T327</accession>
<sequence length="99" mass="10136">MQGISITSDRVVAMGGAAEAVGAELTREIAAAREILEGIRAGWRSDQAAPRYAAALEGYLQEAAELRDALVGHGAALERTGRAFAEAESALAAGLPQGS</sequence>